<dbReference type="Proteomes" id="UP000054549">
    <property type="component" value="Unassembled WGS sequence"/>
</dbReference>
<keyword evidence="2" id="KW-1185">Reference proteome</keyword>
<organism evidence="1 2">
    <name type="scientific">Amanita muscaria (strain Koide BX008)</name>
    <dbReference type="NCBI Taxonomy" id="946122"/>
    <lineage>
        <taxon>Eukaryota</taxon>
        <taxon>Fungi</taxon>
        <taxon>Dikarya</taxon>
        <taxon>Basidiomycota</taxon>
        <taxon>Agaricomycotina</taxon>
        <taxon>Agaricomycetes</taxon>
        <taxon>Agaricomycetidae</taxon>
        <taxon>Agaricales</taxon>
        <taxon>Pluteineae</taxon>
        <taxon>Amanitaceae</taxon>
        <taxon>Amanita</taxon>
    </lineage>
</organism>
<proteinExistence type="predicted"/>
<gene>
    <name evidence="1" type="ORF">M378DRAFT_154865</name>
</gene>
<dbReference type="EMBL" id="KN818222">
    <property type="protein sequence ID" value="KIL71317.1"/>
    <property type="molecule type" value="Genomic_DNA"/>
</dbReference>
<sequence>MVHTTQPKNDEDGLSRIDLSRAPWSGIEFVVPRCNRFNNHSGNDSKVLGICLLVGLDI</sequence>
<evidence type="ECO:0000313" key="2">
    <source>
        <dbReference type="Proteomes" id="UP000054549"/>
    </source>
</evidence>
<evidence type="ECO:0000313" key="1">
    <source>
        <dbReference type="EMBL" id="KIL71317.1"/>
    </source>
</evidence>
<dbReference type="AlphaFoldDB" id="A0A0C2XA96"/>
<protein>
    <submittedName>
        <fullName evidence="1">Uncharacterized protein</fullName>
    </submittedName>
</protein>
<dbReference type="InParanoid" id="A0A0C2XA96"/>
<name>A0A0C2XA96_AMAMK</name>
<reference evidence="1 2" key="1">
    <citation type="submission" date="2014-04" db="EMBL/GenBank/DDBJ databases">
        <title>Evolutionary Origins and Diversification of the Mycorrhizal Mutualists.</title>
        <authorList>
            <consortium name="DOE Joint Genome Institute"/>
            <consortium name="Mycorrhizal Genomics Consortium"/>
            <person name="Kohler A."/>
            <person name="Kuo A."/>
            <person name="Nagy L.G."/>
            <person name="Floudas D."/>
            <person name="Copeland A."/>
            <person name="Barry K.W."/>
            <person name="Cichocki N."/>
            <person name="Veneault-Fourrey C."/>
            <person name="LaButti K."/>
            <person name="Lindquist E.A."/>
            <person name="Lipzen A."/>
            <person name="Lundell T."/>
            <person name="Morin E."/>
            <person name="Murat C."/>
            <person name="Riley R."/>
            <person name="Ohm R."/>
            <person name="Sun H."/>
            <person name="Tunlid A."/>
            <person name="Henrissat B."/>
            <person name="Grigoriev I.V."/>
            <person name="Hibbett D.S."/>
            <person name="Martin F."/>
        </authorList>
    </citation>
    <scope>NUCLEOTIDE SEQUENCE [LARGE SCALE GENOMIC DNA]</scope>
    <source>
        <strain evidence="1 2">Koide BX008</strain>
    </source>
</reference>
<dbReference type="HOGENOM" id="CLU_2978623_0_0_1"/>
<accession>A0A0C2XA96</accession>